<dbReference type="AlphaFoldDB" id="A0A368ND99"/>
<sequence length="122" mass="12725">MLDDVRESAIDRALVCDDPGPALALAGVADGAVRTAEDDRQPADPQAAVAVAMLTVAATDRGSLDDRAWRPGADPDPRVVAGAAVAVRTRNVAVERAAALADCAPATLEAVVDRQRRREKET</sequence>
<evidence type="ECO:0000313" key="2">
    <source>
        <dbReference type="Proteomes" id="UP000252189"/>
    </source>
</evidence>
<accession>A0A368ND99</accession>
<organism evidence="1 2">
    <name type="scientific">Haloplanus salinus</name>
    <dbReference type="NCBI Taxonomy" id="1126245"/>
    <lineage>
        <taxon>Archaea</taxon>
        <taxon>Methanobacteriati</taxon>
        <taxon>Methanobacteriota</taxon>
        <taxon>Stenosarchaea group</taxon>
        <taxon>Halobacteria</taxon>
        <taxon>Halobacteriales</taxon>
        <taxon>Haloferacaceae</taxon>
        <taxon>Haloplanus</taxon>
    </lineage>
</organism>
<dbReference type="Proteomes" id="UP000252189">
    <property type="component" value="Unassembled WGS sequence"/>
</dbReference>
<dbReference type="RefSeq" id="WP_114449155.1">
    <property type="nucleotide sequence ID" value="NZ_QPHM01000001.1"/>
</dbReference>
<evidence type="ECO:0000313" key="1">
    <source>
        <dbReference type="EMBL" id="RCU47595.1"/>
    </source>
</evidence>
<name>A0A368ND99_9EURY</name>
<gene>
    <name evidence="1" type="ORF">DU504_09985</name>
</gene>
<reference evidence="1 2" key="1">
    <citation type="submission" date="2018-07" db="EMBL/GenBank/DDBJ databases">
        <title>Genome sequences of Haloplanus salinus JCM 18368T.</title>
        <authorList>
            <person name="Kim Y.B."/>
            <person name="Roh S.W."/>
        </authorList>
    </citation>
    <scope>NUCLEOTIDE SEQUENCE [LARGE SCALE GENOMIC DNA]</scope>
    <source>
        <strain evidence="1 2">JCM 18368</strain>
    </source>
</reference>
<protein>
    <submittedName>
        <fullName evidence="1">Uncharacterized protein</fullName>
    </submittedName>
</protein>
<keyword evidence="2" id="KW-1185">Reference proteome</keyword>
<proteinExistence type="predicted"/>
<dbReference type="EMBL" id="QPHM01000001">
    <property type="protein sequence ID" value="RCU47595.1"/>
    <property type="molecule type" value="Genomic_DNA"/>
</dbReference>
<comment type="caution">
    <text evidence="1">The sequence shown here is derived from an EMBL/GenBank/DDBJ whole genome shotgun (WGS) entry which is preliminary data.</text>
</comment>